<keyword evidence="2" id="KW-1185">Reference proteome</keyword>
<reference evidence="1" key="1">
    <citation type="submission" date="2022-11" db="EMBL/GenBank/DDBJ databases">
        <authorList>
            <person name="Hyden B.L."/>
            <person name="Feng K."/>
            <person name="Yates T."/>
            <person name="Jawdy S."/>
            <person name="Smart L.B."/>
            <person name="Muchero W."/>
        </authorList>
    </citation>
    <scope>NUCLEOTIDE SEQUENCE</scope>
    <source>
        <tissue evidence="1">Shoot tip</tissue>
    </source>
</reference>
<sequence length="66" mass="7632">MSLIIIWQIRGTSPDSVPSVHHRTHLSQGRKLLSNLLNFGKKSHMDYLLMPRRCLVSRDFQVTLDS</sequence>
<dbReference type="EMBL" id="JAPFFM010000012">
    <property type="protein sequence ID" value="KAJ6728505.1"/>
    <property type="molecule type" value="Genomic_DNA"/>
</dbReference>
<evidence type="ECO:0000313" key="2">
    <source>
        <dbReference type="Proteomes" id="UP001151752"/>
    </source>
</evidence>
<gene>
    <name evidence="1" type="ORF">OIU74_006542</name>
</gene>
<dbReference type="Proteomes" id="UP001151752">
    <property type="component" value="Chromosome 11"/>
</dbReference>
<protein>
    <submittedName>
        <fullName evidence="1">Uncharacterized protein</fullName>
    </submittedName>
</protein>
<proteinExistence type="predicted"/>
<evidence type="ECO:0000313" key="1">
    <source>
        <dbReference type="EMBL" id="KAJ6728505.1"/>
    </source>
</evidence>
<dbReference type="AlphaFoldDB" id="A0A9Q0ZBL1"/>
<organism evidence="1 2">
    <name type="scientific">Salix koriyanagi</name>
    <dbReference type="NCBI Taxonomy" id="2511006"/>
    <lineage>
        <taxon>Eukaryota</taxon>
        <taxon>Viridiplantae</taxon>
        <taxon>Streptophyta</taxon>
        <taxon>Embryophyta</taxon>
        <taxon>Tracheophyta</taxon>
        <taxon>Spermatophyta</taxon>
        <taxon>Magnoliopsida</taxon>
        <taxon>eudicotyledons</taxon>
        <taxon>Gunneridae</taxon>
        <taxon>Pentapetalae</taxon>
        <taxon>rosids</taxon>
        <taxon>fabids</taxon>
        <taxon>Malpighiales</taxon>
        <taxon>Salicaceae</taxon>
        <taxon>Saliceae</taxon>
        <taxon>Salix</taxon>
    </lineage>
</organism>
<name>A0A9Q0ZBL1_9ROSI</name>
<reference evidence="1" key="2">
    <citation type="journal article" date="2023" name="Int. J. Mol. Sci.">
        <title>De Novo Assembly and Annotation of 11 Diverse Shrub Willow (Salix) Genomes Reveals Novel Gene Organization in Sex-Linked Regions.</title>
        <authorList>
            <person name="Hyden B."/>
            <person name="Feng K."/>
            <person name="Yates T.B."/>
            <person name="Jawdy S."/>
            <person name="Cereghino C."/>
            <person name="Smart L.B."/>
            <person name="Muchero W."/>
        </authorList>
    </citation>
    <scope>NUCLEOTIDE SEQUENCE</scope>
    <source>
        <tissue evidence="1">Shoot tip</tissue>
    </source>
</reference>
<accession>A0A9Q0ZBL1</accession>
<comment type="caution">
    <text evidence="1">The sequence shown here is derived from an EMBL/GenBank/DDBJ whole genome shotgun (WGS) entry which is preliminary data.</text>
</comment>